<dbReference type="Pfam" id="PF13455">
    <property type="entry name" value="MUG113"/>
    <property type="match status" value="1"/>
</dbReference>
<evidence type="ECO:0000256" key="1">
    <source>
        <dbReference type="SAM" id="MobiDB-lite"/>
    </source>
</evidence>
<organism evidence="2 3">
    <name type="scientific">Leucocoprinus birnbaumii</name>
    <dbReference type="NCBI Taxonomy" id="56174"/>
    <lineage>
        <taxon>Eukaryota</taxon>
        <taxon>Fungi</taxon>
        <taxon>Dikarya</taxon>
        <taxon>Basidiomycota</taxon>
        <taxon>Agaricomycotina</taxon>
        <taxon>Agaricomycetes</taxon>
        <taxon>Agaricomycetidae</taxon>
        <taxon>Agaricales</taxon>
        <taxon>Agaricineae</taxon>
        <taxon>Agaricaceae</taxon>
        <taxon>Leucocoprinus</taxon>
    </lineage>
</organism>
<accession>A0AAD5W3N5</accession>
<dbReference type="Gene3D" id="2.60.40.420">
    <property type="entry name" value="Cupredoxins - blue copper proteins"/>
    <property type="match status" value="2"/>
</dbReference>
<feature type="region of interest" description="Disordered" evidence="1">
    <location>
        <begin position="127"/>
        <end position="201"/>
    </location>
</feature>
<dbReference type="PANTHER" id="PTHR34883:SF4">
    <property type="entry name" value="CUPREDOXIN"/>
    <property type="match status" value="1"/>
</dbReference>
<feature type="region of interest" description="Disordered" evidence="1">
    <location>
        <begin position="19"/>
        <end position="46"/>
    </location>
</feature>
<protein>
    <recommendedName>
        <fullName evidence="4">Cupredoxin</fullName>
    </recommendedName>
</protein>
<evidence type="ECO:0000313" key="2">
    <source>
        <dbReference type="EMBL" id="KAJ3572500.1"/>
    </source>
</evidence>
<evidence type="ECO:0000313" key="3">
    <source>
        <dbReference type="Proteomes" id="UP001213000"/>
    </source>
</evidence>
<comment type="caution">
    <text evidence="2">The sequence shown here is derived from an EMBL/GenBank/DDBJ whole genome shotgun (WGS) entry which is preliminary data.</text>
</comment>
<dbReference type="AlphaFoldDB" id="A0AAD5W3N5"/>
<dbReference type="EMBL" id="JANIEX010000140">
    <property type="protein sequence ID" value="KAJ3572500.1"/>
    <property type="molecule type" value="Genomic_DNA"/>
</dbReference>
<dbReference type="CDD" id="cd00920">
    <property type="entry name" value="Cupredoxin"/>
    <property type="match status" value="2"/>
</dbReference>
<feature type="region of interest" description="Disordered" evidence="1">
    <location>
        <begin position="396"/>
        <end position="417"/>
    </location>
</feature>
<reference evidence="2" key="1">
    <citation type="submission" date="2022-07" db="EMBL/GenBank/DDBJ databases">
        <title>Genome Sequence of Leucocoprinus birnbaumii.</title>
        <authorList>
            <person name="Buettner E."/>
        </authorList>
    </citation>
    <scope>NUCLEOTIDE SEQUENCE</scope>
    <source>
        <strain evidence="2">VT141</strain>
    </source>
</reference>
<feature type="compositionally biased region" description="Polar residues" evidence="1">
    <location>
        <begin position="397"/>
        <end position="416"/>
    </location>
</feature>
<dbReference type="InterPro" id="IPR008972">
    <property type="entry name" value="Cupredoxin"/>
</dbReference>
<dbReference type="PANTHER" id="PTHR34883">
    <property type="entry name" value="SERINE-RICH PROTEIN, PUTATIVE-RELATED-RELATED"/>
    <property type="match status" value="1"/>
</dbReference>
<proteinExistence type="predicted"/>
<dbReference type="InterPro" id="IPR052953">
    <property type="entry name" value="Ser-rich/MCO-related"/>
</dbReference>
<sequence length="824" mass="90185">MSERGFRDKTEHFLDKLVDFYQENKKKPSSPPNPPSMPPQNTSQVNQLSAALNGLSISNPTTPAAGQAQPNFIGGFNLPGASTSTPALTSTAKPPMMPVPQMHAPGKQSLAMQMALDPSFSTSPNYSEFVDMPLPPSTPKKSSRPHSSVSSPGLGAAADLSPPVSPTRLNIPLTPSRPRRSSRSSASTSPPPTPGKNGQVQCAGITKAGKRCTRQVKVGHAINDSEDDEDNKVPRFCFQHTDEVLSPTGYYSRKTGHWVEFEDWIPGYLQKATQASLRAEMEKPKSARDVPGYIYTFEIRDPDSPKTIKLKVGRAVNLVKRIDQWGKQCGSKEQVLRGFYPGYVEEDEGSLMKGRVQAGEKAAWCHRLERLIHIELADLVSTTVYLETGWPHALDETPSTVSATPSKSRSNGNNKPCSDCGSMHKEIFEFKRWGKGQNKGEEWEKIVKPVVERWGRFVDIYVDAILITPPEVPEHPRFLRDNSTRFAMRGSIWSLVLLLQLVECSQIFNVTVGGPSGLVYDPEFIDAEPGDTIRFIFEQKNHTVTQSTFESPCEPLLGGFDTGFIPVADSQETNFPIAQLNIHDESPIWVYCRTGNHCQKGMVFAVNPGNNFAAFRAAAMRASTPSRSSRVSVVTVTATITATPAPNTVQSPAADQFSVDHQVVVGGPNGQYTFQPSSLKADVGDTVTFQFRQGNHTVTQSSFPRPCEALSKTSNSGEVGFDSGFMPVANDSASFPSYTIHINDTKAIWAYCRQAGHCNRGMVFAVNSPDEGPNTFEAFQTYAEQQGGRNDNMTEPVNNRAVRSRMVDVADFAVSLAVLLGCLL</sequence>
<keyword evidence="3" id="KW-1185">Reference proteome</keyword>
<evidence type="ECO:0008006" key="4">
    <source>
        <dbReference type="Google" id="ProtNLM"/>
    </source>
</evidence>
<dbReference type="Proteomes" id="UP001213000">
    <property type="component" value="Unassembled WGS sequence"/>
</dbReference>
<feature type="compositionally biased region" description="Pro residues" evidence="1">
    <location>
        <begin position="29"/>
        <end position="38"/>
    </location>
</feature>
<dbReference type="SUPFAM" id="SSF49503">
    <property type="entry name" value="Cupredoxins"/>
    <property type="match status" value="2"/>
</dbReference>
<gene>
    <name evidence="2" type="ORF">NP233_g3053</name>
</gene>
<name>A0AAD5W3N5_9AGAR</name>